<dbReference type="EMBL" id="VFRP01000017">
    <property type="protein sequence ID" value="TPE49102.1"/>
    <property type="molecule type" value="Genomic_DNA"/>
</dbReference>
<organism evidence="1 2">
    <name type="scientific">Amaricoccus solimangrovi</name>
    <dbReference type="NCBI Taxonomy" id="2589815"/>
    <lineage>
        <taxon>Bacteria</taxon>
        <taxon>Pseudomonadati</taxon>
        <taxon>Pseudomonadota</taxon>
        <taxon>Alphaproteobacteria</taxon>
        <taxon>Rhodobacterales</taxon>
        <taxon>Paracoccaceae</taxon>
        <taxon>Amaricoccus</taxon>
    </lineage>
</organism>
<dbReference type="PANTHER" id="PTHR35566">
    <property type="entry name" value="BLR3599 PROTEIN"/>
    <property type="match status" value="1"/>
</dbReference>
<dbReference type="Proteomes" id="UP000319255">
    <property type="component" value="Unassembled WGS sequence"/>
</dbReference>
<comment type="caution">
    <text evidence="1">The sequence shown here is derived from an EMBL/GenBank/DDBJ whole genome shotgun (WGS) entry which is preliminary data.</text>
</comment>
<gene>
    <name evidence="1" type="primary">tssK</name>
    <name evidence="1" type="ORF">FJM51_15620</name>
</gene>
<name>A0A501WK01_9RHOB</name>
<accession>A0A501WK01</accession>
<evidence type="ECO:0000313" key="2">
    <source>
        <dbReference type="Proteomes" id="UP000319255"/>
    </source>
</evidence>
<dbReference type="NCBIfam" id="TIGR03353">
    <property type="entry name" value="VI_chp_4"/>
    <property type="match status" value="1"/>
</dbReference>
<protein>
    <submittedName>
        <fullName evidence="1">Type VI secretion system baseplate subunit TssK</fullName>
    </submittedName>
</protein>
<evidence type="ECO:0000313" key="1">
    <source>
        <dbReference type="EMBL" id="TPE49102.1"/>
    </source>
</evidence>
<dbReference type="OrthoDB" id="9775333at2"/>
<dbReference type="Pfam" id="PF05936">
    <property type="entry name" value="T6SS_VasE"/>
    <property type="match status" value="1"/>
</dbReference>
<dbReference type="InterPro" id="IPR010263">
    <property type="entry name" value="T6SS_TssK"/>
</dbReference>
<dbReference type="AlphaFoldDB" id="A0A501WK01"/>
<sequence>MGDCDRVLWSEGLFLRPQHFQQQDRHTEALVRAALQAGALHPWGFRALTLDAALLETGRVAVAEARGLLPDGTPFAIPETMDAPEPVTIARDMPAGPVLLALALEPPGGASFDPAHAEPGGARYRGRVERVRDAVQGGAAPEEIEIARPAAVLLPPGASAGGYATLPVAEVTGLRADGGVALVESFLPPALATGAVPFYDQLLREVITGLDRIAEAHGRVVLGGVGRGVENLLVLELANGARPGLVHMLAQQVFHPAELYRELASLAGRMATYGSGSRRLSELPTYEHVAPGPAFAALTDTLRALILSLRYVEQKSRALPVMKHATNIWKVRLDSPDLLTDSRIVVRVGSELSDDALRRIFVNQATVGSAGEFDALWKSRLPGIPLRPLHSQPREIPYDGDRLCLELDQKSEHWGSLRDAPGFVIGVSGALPSEPKLDCYAVHR</sequence>
<dbReference type="RefSeq" id="WP_140455075.1">
    <property type="nucleotide sequence ID" value="NZ_VFRP01000017.1"/>
</dbReference>
<reference evidence="1 2" key="1">
    <citation type="submission" date="2019-06" db="EMBL/GenBank/DDBJ databases">
        <title>A novel bacterium of genus Amaricoccus, isolated from marine sediment.</title>
        <authorList>
            <person name="Huang H."/>
            <person name="Mo K."/>
            <person name="Hu Y."/>
        </authorList>
    </citation>
    <scope>NUCLEOTIDE SEQUENCE [LARGE SCALE GENOMIC DNA]</scope>
    <source>
        <strain evidence="1 2">HB172011</strain>
    </source>
</reference>
<dbReference type="PANTHER" id="PTHR35566:SF1">
    <property type="entry name" value="TYPE VI SECRETION SYSTEM BASEPLATE COMPONENT TSSK1"/>
    <property type="match status" value="1"/>
</dbReference>
<keyword evidence="2" id="KW-1185">Reference proteome</keyword>
<proteinExistence type="predicted"/>